<evidence type="ECO:0000313" key="2">
    <source>
        <dbReference type="Proteomes" id="UP000839052"/>
    </source>
</evidence>
<dbReference type="EMBL" id="OU912926">
    <property type="protein sequence ID" value="CAG9931635.1"/>
    <property type="molecule type" value="Genomic_DNA"/>
</dbReference>
<name>A0ABM8YVY7_9PROT</name>
<protein>
    <submittedName>
        <fullName evidence="1">Uncharacterized protein</fullName>
    </submittedName>
</protein>
<gene>
    <name evidence="1" type="ORF">NTG6680_0382</name>
</gene>
<evidence type="ECO:0000313" key="1">
    <source>
        <dbReference type="EMBL" id="CAG9931635.1"/>
    </source>
</evidence>
<accession>A0ABM8YVY7</accession>
<dbReference type="Proteomes" id="UP000839052">
    <property type="component" value="Chromosome"/>
</dbReference>
<sequence>MRQGPHHGAQKSTKTGISLRVMCFSKLLLPSSIGCALNRACLHLPQFGWLVNFPAGMRFTASQLGQTILMESLMIVTSVVNAPYMGNDSLNFKPHR</sequence>
<reference evidence="1 2" key="1">
    <citation type="submission" date="2021-10" db="EMBL/GenBank/DDBJ databases">
        <authorList>
            <person name="Koch H."/>
        </authorList>
    </citation>
    <scope>NUCLEOTIDE SEQUENCE [LARGE SCALE GENOMIC DNA]</scope>
    <source>
        <strain evidence="1">6680</strain>
    </source>
</reference>
<keyword evidence="2" id="KW-1185">Reference proteome</keyword>
<proteinExistence type="predicted"/>
<organism evidence="1 2">
    <name type="scientific">Candidatus Nitrotoga arctica</name>
    <dbReference type="NCBI Taxonomy" id="453162"/>
    <lineage>
        <taxon>Bacteria</taxon>
        <taxon>Pseudomonadati</taxon>
        <taxon>Pseudomonadota</taxon>
        <taxon>Betaproteobacteria</taxon>
        <taxon>Nitrosomonadales</taxon>
        <taxon>Gallionellaceae</taxon>
        <taxon>Candidatus Nitrotoga</taxon>
    </lineage>
</organism>